<dbReference type="EMBL" id="VCIW01000015">
    <property type="protein sequence ID" value="TLS50324.1"/>
    <property type="molecule type" value="Genomic_DNA"/>
</dbReference>
<keyword evidence="8 12" id="KW-0808">Transferase</keyword>
<dbReference type="InterPro" id="IPR006700">
    <property type="entry name" value="RsmE"/>
</dbReference>
<feature type="domain" description="Ribosomal RNA small subunit methyltransferase E PUA-like" evidence="14">
    <location>
        <begin position="19"/>
        <end position="64"/>
    </location>
</feature>
<dbReference type="SUPFAM" id="SSF75217">
    <property type="entry name" value="alpha/beta knot"/>
    <property type="match status" value="1"/>
</dbReference>
<dbReference type="InterPro" id="IPR046887">
    <property type="entry name" value="RsmE_PUA-like"/>
</dbReference>
<comment type="similarity">
    <text evidence="2 12">Belongs to the RNA methyltransferase RsmE family.</text>
</comment>
<sequence>MQRYFVTPDNMLEDKAIVRGDDAHHLMRVMRAAPGDKVIVSDGANRECLAEVVELYKENVLLKLLEERPMEGEPKLDVWIAQSLPKGDKLETVIQKGTEIGATAFLPFASARTIVQYDAKKEAKRLDRWRKIAKEAAEQAHRSKVPDVRDAMRWSDVLSAAERTQLALLCYEKESGRQLKDALRDAKLDPARGPVLVIVGPEGGFTEEEAAEAERRGCVAVGLGRRILRTETAGLVAAACILYESGEMGG</sequence>
<dbReference type="EC" id="2.1.1.193" evidence="3 12"/>
<evidence type="ECO:0000256" key="9">
    <source>
        <dbReference type="ARBA" id="ARBA00022691"/>
    </source>
</evidence>
<comment type="catalytic activity">
    <reaction evidence="11 12">
        <text>uridine(1498) in 16S rRNA + S-adenosyl-L-methionine = N(3)-methyluridine(1498) in 16S rRNA + S-adenosyl-L-homocysteine + H(+)</text>
        <dbReference type="Rhea" id="RHEA:42920"/>
        <dbReference type="Rhea" id="RHEA-COMP:10283"/>
        <dbReference type="Rhea" id="RHEA-COMP:10284"/>
        <dbReference type="ChEBI" id="CHEBI:15378"/>
        <dbReference type="ChEBI" id="CHEBI:57856"/>
        <dbReference type="ChEBI" id="CHEBI:59789"/>
        <dbReference type="ChEBI" id="CHEBI:65315"/>
        <dbReference type="ChEBI" id="CHEBI:74502"/>
        <dbReference type="EC" id="2.1.1.193"/>
    </reaction>
</comment>
<evidence type="ECO:0000256" key="6">
    <source>
        <dbReference type="ARBA" id="ARBA00022552"/>
    </source>
</evidence>
<dbReference type="Pfam" id="PF20260">
    <property type="entry name" value="PUA_4"/>
    <property type="match status" value="1"/>
</dbReference>
<evidence type="ECO:0000259" key="14">
    <source>
        <dbReference type="Pfam" id="PF20260"/>
    </source>
</evidence>
<keyword evidence="5 12" id="KW-0963">Cytoplasm</keyword>
<dbReference type="CDD" id="cd18084">
    <property type="entry name" value="RsmE-like"/>
    <property type="match status" value="1"/>
</dbReference>
<evidence type="ECO:0000256" key="7">
    <source>
        <dbReference type="ARBA" id="ARBA00022603"/>
    </source>
</evidence>
<evidence type="ECO:0000313" key="15">
    <source>
        <dbReference type="EMBL" id="TLS50324.1"/>
    </source>
</evidence>
<dbReference type="Gene3D" id="3.40.1280.10">
    <property type="match status" value="1"/>
</dbReference>
<dbReference type="InterPro" id="IPR029028">
    <property type="entry name" value="Alpha/beta_knot_MTases"/>
</dbReference>
<dbReference type="AlphaFoldDB" id="A0A5R9GB30"/>
<keyword evidence="6 12" id="KW-0698">rRNA processing</keyword>
<dbReference type="NCBIfam" id="TIGR00046">
    <property type="entry name" value="RsmE family RNA methyltransferase"/>
    <property type="match status" value="1"/>
</dbReference>
<name>A0A5R9GB30_9BACL</name>
<comment type="caution">
    <text evidence="15">The sequence shown here is derived from an EMBL/GenBank/DDBJ whole genome shotgun (WGS) entry which is preliminary data.</text>
</comment>
<evidence type="ECO:0000256" key="5">
    <source>
        <dbReference type="ARBA" id="ARBA00022490"/>
    </source>
</evidence>
<dbReference type="PANTHER" id="PTHR30027">
    <property type="entry name" value="RIBOSOMAL RNA SMALL SUBUNIT METHYLTRANSFERASE E"/>
    <property type="match status" value="1"/>
</dbReference>
<dbReference type="Pfam" id="PF04452">
    <property type="entry name" value="Methyltrans_RNA"/>
    <property type="match status" value="1"/>
</dbReference>
<dbReference type="InterPro" id="IPR046886">
    <property type="entry name" value="RsmE_MTase_dom"/>
</dbReference>
<dbReference type="Gene3D" id="2.40.240.20">
    <property type="entry name" value="Hypothetical PUA domain-like, domain 1"/>
    <property type="match status" value="1"/>
</dbReference>
<evidence type="ECO:0000256" key="11">
    <source>
        <dbReference type="ARBA" id="ARBA00047944"/>
    </source>
</evidence>
<feature type="domain" description="Ribosomal RNA small subunit methyltransferase E methyltransferase" evidence="13">
    <location>
        <begin position="74"/>
        <end position="241"/>
    </location>
</feature>
<evidence type="ECO:0000256" key="8">
    <source>
        <dbReference type="ARBA" id="ARBA00022679"/>
    </source>
</evidence>
<dbReference type="NCBIfam" id="NF008692">
    <property type="entry name" value="PRK11713.1-5"/>
    <property type="match status" value="1"/>
</dbReference>
<evidence type="ECO:0000256" key="3">
    <source>
        <dbReference type="ARBA" id="ARBA00012328"/>
    </source>
</evidence>
<keyword evidence="16" id="KW-1185">Reference proteome</keyword>
<evidence type="ECO:0000256" key="4">
    <source>
        <dbReference type="ARBA" id="ARBA00013673"/>
    </source>
</evidence>
<dbReference type="PIRSF" id="PIRSF015601">
    <property type="entry name" value="MTase_slr0722"/>
    <property type="match status" value="1"/>
</dbReference>
<reference evidence="15 16" key="1">
    <citation type="submission" date="2019-05" db="EMBL/GenBank/DDBJ databases">
        <authorList>
            <person name="Narsing Rao M.P."/>
            <person name="Li W.J."/>
        </authorList>
    </citation>
    <scope>NUCLEOTIDE SEQUENCE [LARGE SCALE GENOMIC DNA]</scope>
    <source>
        <strain evidence="15 16">SYSU_K30003</strain>
    </source>
</reference>
<evidence type="ECO:0000256" key="10">
    <source>
        <dbReference type="ARBA" id="ARBA00025699"/>
    </source>
</evidence>
<dbReference type="SUPFAM" id="SSF88697">
    <property type="entry name" value="PUA domain-like"/>
    <property type="match status" value="1"/>
</dbReference>
<evidence type="ECO:0000256" key="1">
    <source>
        <dbReference type="ARBA" id="ARBA00004496"/>
    </source>
</evidence>
<organism evidence="15 16">
    <name type="scientific">Paenibacillus antri</name>
    <dbReference type="NCBI Taxonomy" id="2582848"/>
    <lineage>
        <taxon>Bacteria</taxon>
        <taxon>Bacillati</taxon>
        <taxon>Bacillota</taxon>
        <taxon>Bacilli</taxon>
        <taxon>Bacillales</taxon>
        <taxon>Paenibacillaceae</taxon>
        <taxon>Paenibacillus</taxon>
    </lineage>
</organism>
<accession>A0A5R9GB30</accession>
<dbReference type="InterPro" id="IPR015947">
    <property type="entry name" value="PUA-like_sf"/>
</dbReference>
<comment type="subcellular location">
    <subcellularLocation>
        <location evidence="1 12">Cytoplasm</location>
    </subcellularLocation>
</comment>
<evidence type="ECO:0000259" key="13">
    <source>
        <dbReference type="Pfam" id="PF04452"/>
    </source>
</evidence>
<keyword evidence="7 12" id="KW-0489">Methyltransferase</keyword>
<evidence type="ECO:0000256" key="2">
    <source>
        <dbReference type="ARBA" id="ARBA00005528"/>
    </source>
</evidence>
<dbReference type="OrthoDB" id="9815641at2"/>
<dbReference type="GO" id="GO:0005737">
    <property type="term" value="C:cytoplasm"/>
    <property type="evidence" value="ECO:0007669"/>
    <property type="project" value="UniProtKB-SubCell"/>
</dbReference>
<dbReference type="RefSeq" id="WP_138196034.1">
    <property type="nucleotide sequence ID" value="NZ_VCIW01000015.1"/>
</dbReference>
<evidence type="ECO:0000256" key="12">
    <source>
        <dbReference type="PIRNR" id="PIRNR015601"/>
    </source>
</evidence>
<dbReference type="GO" id="GO:0070475">
    <property type="term" value="P:rRNA base methylation"/>
    <property type="evidence" value="ECO:0007669"/>
    <property type="project" value="TreeGrafter"/>
</dbReference>
<dbReference type="Proteomes" id="UP000309676">
    <property type="component" value="Unassembled WGS sequence"/>
</dbReference>
<dbReference type="PANTHER" id="PTHR30027:SF3">
    <property type="entry name" value="16S RRNA (URACIL(1498)-N(3))-METHYLTRANSFERASE"/>
    <property type="match status" value="1"/>
</dbReference>
<keyword evidence="9 12" id="KW-0949">S-adenosyl-L-methionine</keyword>
<proteinExistence type="inferred from homology"/>
<gene>
    <name evidence="15" type="ORF">FE782_20055</name>
</gene>
<comment type="function">
    <text evidence="10 12">Specifically methylates the N3 position of the uracil ring of uridine 1498 (m3U1498) in 16S rRNA. Acts on the fully assembled 30S ribosomal subunit.</text>
</comment>
<evidence type="ECO:0000313" key="16">
    <source>
        <dbReference type="Proteomes" id="UP000309676"/>
    </source>
</evidence>
<dbReference type="GO" id="GO:0070042">
    <property type="term" value="F:rRNA (uridine-N3-)-methyltransferase activity"/>
    <property type="evidence" value="ECO:0007669"/>
    <property type="project" value="TreeGrafter"/>
</dbReference>
<dbReference type="InterPro" id="IPR029026">
    <property type="entry name" value="tRNA_m1G_MTases_N"/>
</dbReference>
<protein>
    <recommendedName>
        <fullName evidence="4 12">Ribosomal RNA small subunit methyltransferase E</fullName>
        <ecNumber evidence="3 12">2.1.1.193</ecNumber>
    </recommendedName>
</protein>